<dbReference type="EMBL" id="JAQZAO010000009">
    <property type="protein sequence ID" value="MDD7967767.1"/>
    <property type="molecule type" value="Genomic_DNA"/>
</dbReference>
<keyword evidence="3 6" id="KW-0133">Cell shape</keyword>
<evidence type="ECO:0000256" key="3">
    <source>
        <dbReference type="ARBA" id="ARBA00022960"/>
    </source>
</evidence>
<keyword evidence="4 6" id="KW-0573">Peptidoglycan synthesis</keyword>
<dbReference type="CDD" id="cd16913">
    <property type="entry name" value="YkuD_like"/>
    <property type="match status" value="1"/>
</dbReference>
<evidence type="ECO:0000256" key="4">
    <source>
        <dbReference type="ARBA" id="ARBA00022984"/>
    </source>
</evidence>
<protein>
    <submittedName>
        <fullName evidence="8">L,D-transpeptidase</fullName>
    </submittedName>
</protein>
<feature type="domain" description="L,D-TPase catalytic" evidence="7">
    <location>
        <begin position="1"/>
        <end position="53"/>
    </location>
</feature>
<evidence type="ECO:0000259" key="7">
    <source>
        <dbReference type="PROSITE" id="PS52029"/>
    </source>
</evidence>
<dbReference type="InterPro" id="IPR005490">
    <property type="entry name" value="LD_TPept_cat_dom"/>
</dbReference>
<evidence type="ECO:0000256" key="1">
    <source>
        <dbReference type="ARBA" id="ARBA00004752"/>
    </source>
</evidence>
<dbReference type="Proteomes" id="UP001300763">
    <property type="component" value="Unassembled WGS sequence"/>
</dbReference>
<comment type="pathway">
    <text evidence="1 6">Cell wall biogenesis; peptidoglycan biosynthesis.</text>
</comment>
<feature type="active site" description="Proton donor/acceptor" evidence="6">
    <location>
        <position position="11"/>
    </location>
</feature>
<name>A0ABT5SY28_9PSEU</name>
<dbReference type="SUPFAM" id="SSF141523">
    <property type="entry name" value="L,D-transpeptidase catalytic domain-like"/>
    <property type="match status" value="1"/>
</dbReference>
<feature type="active site" description="Nucleophile" evidence="6">
    <location>
        <position position="29"/>
    </location>
</feature>
<dbReference type="Gene3D" id="2.40.440.10">
    <property type="entry name" value="L,D-transpeptidase catalytic domain-like"/>
    <property type="match status" value="1"/>
</dbReference>
<accession>A0ABT5SY28</accession>
<evidence type="ECO:0000313" key="8">
    <source>
        <dbReference type="EMBL" id="MDD7967767.1"/>
    </source>
</evidence>
<evidence type="ECO:0000256" key="6">
    <source>
        <dbReference type="PROSITE-ProRule" id="PRU01373"/>
    </source>
</evidence>
<sequence>MRISNNGEFVHVNADTVRQQDRSNVSHGCVNLSPANGRFFYDWVQMGDPVEIVGSSRP</sequence>
<dbReference type="Pfam" id="PF03734">
    <property type="entry name" value="YkuD"/>
    <property type="match status" value="1"/>
</dbReference>
<evidence type="ECO:0000256" key="2">
    <source>
        <dbReference type="ARBA" id="ARBA00022679"/>
    </source>
</evidence>
<organism evidence="8 9">
    <name type="scientific">Actinomycetospora lemnae</name>
    <dbReference type="NCBI Taxonomy" id="3019891"/>
    <lineage>
        <taxon>Bacteria</taxon>
        <taxon>Bacillati</taxon>
        <taxon>Actinomycetota</taxon>
        <taxon>Actinomycetes</taxon>
        <taxon>Pseudonocardiales</taxon>
        <taxon>Pseudonocardiaceae</taxon>
        <taxon>Actinomycetospora</taxon>
    </lineage>
</organism>
<dbReference type="InterPro" id="IPR038063">
    <property type="entry name" value="Transpep_catalytic_dom"/>
</dbReference>
<keyword evidence="2" id="KW-0808">Transferase</keyword>
<dbReference type="PROSITE" id="PS52029">
    <property type="entry name" value="LD_TPASE"/>
    <property type="match status" value="1"/>
</dbReference>
<reference evidence="8 9" key="1">
    <citation type="submission" date="2023-02" db="EMBL/GenBank/DDBJ databases">
        <title>Genome sequencing required for Actinomycetospora new species description.</title>
        <authorList>
            <person name="Saimee Y."/>
            <person name="Duangmal K."/>
        </authorList>
    </citation>
    <scope>NUCLEOTIDE SEQUENCE [LARGE SCALE GENOMIC DNA]</scope>
    <source>
        <strain evidence="8 9">DW7H6</strain>
    </source>
</reference>
<proteinExistence type="predicted"/>
<evidence type="ECO:0000313" key="9">
    <source>
        <dbReference type="Proteomes" id="UP001300763"/>
    </source>
</evidence>
<keyword evidence="9" id="KW-1185">Reference proteome</keyword>
<evidence type="ECO:0000256" key="5">
    <source>
        <dbReference type="ARBA" id="ARBA00023316"/>
    </source>
</evidence>
<comment type="caution">
    <text evidence="8">The sequence shown here is derived from an EMBL/GenBank/DDBJ whole genome shotgun (WGS) entry which is preliminary data.</text>
</comment>
<gene>
    <name evidence="8" type="ORF">PGB27_20705</name>
</gene>
<keyword evidence="5 6" id="KW-0961">Cell wall biogenesis/degradation</keyword>